<reference evidence="2" key="1">
    <citation type="submission" date="2022-11" db="EMBL/GenBank/DDBJ databases">
        <title>Draft genome sequence of Sellimonas catena strain 18CBH55.</title>
        <authorList>
            <person name="Atsushi H."/>
            <person name="Moriya O."/>
            <person name="Mitsuo S."/>
        </authorList>
    </citation>
    <scope>NUCLEOTIDE SEQUENCE</scope>
    <source>
        <strain evidence="2">18CBH55</strain>
    </source>
</reference>
<evidence type="ECO:0000313" key="3">
    <source>
        <dbReference type="Proteomes" id="UP001145094"/>
    </source>
</evidence>
<dbReference type="Proteomes" id="UP001145094">
    <property type="component" value="Unassembled WGS sequence"/>
</dbReference>
<evidence type="ECO:0000313" key="2">
    <source>
        <dbReference type="EMBL" id="GLG88928.1"/>
    </source>
</evidence>
<evidence type="ECO:0000256" key="1">
    <source>
        <dbReference type="SAM" id="MobiDB-lite"/>
    </source>
</evidence>
<accession>A0A9W6FGL5</accession>
<dbReference type="AlphaFoldDB" id="A0A9W6FGL5"/>
<sequence>MQENSETTRDRQLDEELADVLIAISVIAKRLARKLQTANQEGGTPDGENERTGDAD</sequence>
<reference evidence="2" key="2">
    <citation type="submission" date="2022-11" db="EMBL/GenBank/DDBJ databases">
        <title>Draft genome sequence of Sellimonas catena strain 18CBH55.</title>
        <authorList>
            <person name="Hisatomi A."/>
            <person name="Ohkuma M."/>
            <person name="Sakamoto M."/>
        </authorList>
    </citation>
    <scope>NUCLEOTIDE SEQUENCE</scope>
    <source>
        <strain evidence="2">18CBH55</strain>
    </source>
</reference>
<proteinExistence type="predicted"/>
<gene>
    <name evidence="2" type="ORF">Selli2_03540</name>
</gene>
<organism evidence="2 3">
    <name type="scientific">Sellimonas catena</name>
    <dbReference type="NCBI Taxonomy" id="2994035"/>
    <lineage>
        <taxon>Bacteria</taxon>
        <taxon>Bacillati</taxon>
        <taxon>Bacillota</taxon>
        <taxon>Clostridia</taxon>
        <taxon>Lachnospirales</taxon>
        <taxon>Lachnospiraceae</taxon>
        <taxon>Sellimonas</taxon>
    </lineage>
</organism>
<name>A0A9W6FGL5_9FIRM</name>
<dbReference type="EMBL" id="BSCH01000002">
    <property type="protein sequence ID" value="GLG88928.1"/>
    <property type="molecule type" value="Genomic_DNA"/>
</dbReference>
<protein>
    <submittedName>
        <fullName evidence="2">Uncharacterized protein</fullName>
    </submittedName>
</protein>
<comment type="caution">
    <text evidence="2">The sequence shown here is derived from an EMBL/GenBank/DDBJ whole genome shotgun (WGS) entry which is preliminary data.</text>
</comment>
<feature type="region of interest" description="Disordered" evidence="1">
    <location>
        <begin position="35"/>
        <end position="56"/>
    </location>
</feature>
<dbReference type="RefSeq" id="WP_281844355.1">
    <property type="nucleotide sequence ID" value="NZ_BSCH01000002.1"/>
</dbReference>
<reference evidence="2" key="3">
    <citation type="journal article" date="2023" name="Int. J. Syst. Evol. Microbiol.">
        <title>Sellimonas catena sp. nov., isolated from human faeces.</title>
        <authorList>
            <person name="Hisatomi A."/>
            <person name="Ohkuma M."/>
            <person name="Sakamoto M."/>
        </authorList>
    </citation>
    <scope>NUCLEOTIDE SEQUENCE</scope>
    <source>
        <strain evidence="2">18CBH55</strain>
    </source>
</reference>